<proteinExistence type="predicted"/>
<evidence type="ECO:0000313" key="3">
    <source>
        <dbReference type="Proteomes" id="UP000660262"/>
    </source>
</evidence>
<accession>A0A830HUS4</accession>
<reference evidence="2" key="1">
    <citation type="submission" date="2020-10" db="EMBL/GenBank/DDBJ databases">
        <title>Unveiling of a novel bifunctional photoreceptor, Dualchrome1, isolated from a cosmopolitan green alga.</title>
        <authorList>
            <person name="Suzuki S."/>
            <person name="Kawachi M."/>
        </authorList>
    </citation>
    <scope>NUCLEOTIDE SEQUENCE</scope>
    <source>
        <strain evidence="2">NIES 2893</strain>
    </source>
</reference>
<evidence type="ECO:0000313" key="2">
    <source>
        <dbReference type="EMBL" id="GHP10473.1"/>
    </source>
</evidence>
<feature type="chain" id="PRO_5032506866" description="Glycosyltransferase family 92 protein" evidence="1">
    <location>
        <begin position="24"/>
        <end position="507"/>
    </location>
</feature>
<dbReference type="EMBL" id="BNJQ01000029">
    <property type="protein sequence ID" value="GHP10473.1"/>
    <property type="molecule type" value="Genomic_DNA"/>
</dbReference>
<feature type="signal peptide" evidence="1">
    <location>
        <begin position="1"/>
        <end position="23"/>
    </location>
</feature>
<comment type="caution">
    <text evidence="2">The sequence shown here is derived from an EMBL/GenBank/DDBJ whole genome shotgun (WGS) entry which is preliminary data.</text>
</comment>
<dbReference type="AlphaFoldDB" id="A0A830HUS4"/>
<protein>
    <recommendedName>
        <fullName evidence="4">Glycosyltransferase family 92 protein</fullName>
    </recommendedName>
</protein>
<evidence type="ECO:0000256" key="1">
    <source>
        <dbReference type="SAM" id="SignalP"/>
    </source>
</evidence>
<sequence>MAVVGAMLLLVAILPLVTGHAAAQQQLQQPHQKVMMVCDERIPYVLAVGHRVQTRQSSRAREKKAQTNLPRLMDWRLDIWAKDDFKLVRENPPLCISVNENEAAAAANKGMSACIRLHVEDRFLVNGTTRRWYRCRKDAEDIYSLVHFRRRAVPRLHCNDEDVDMPCTMHFQQDSPLWLAPENDDALSVAEELIAPRDWWMYRLGDAVKSAKYGNFENNRQRAQQLIMRNAILRENSIGASYIKANGAAGDYGVLNDVVSHHMRRRRSATSTTSSPRDTLVLHIRVGDVLCYAGNYMFDDEFTLRSTSELFVPRTIASTHFGDLAWWEAAIDVLLKNQREEARGRSKVVIIAGIHVPLHNLTSCVVHSARYILSRVALLRARGFAEVEMRLGRTPDDDVMFVLENARSFLSTGGGFGEVITNLLRYRHVHVHGGTDAEAVRLYPSNWALPSDYFYYPDEKHPGRKHRRVVRDAYSIDEVNNNKAINFEEPRSLLEQALYEKLLLRQE</sequence>
<gene>
    <name evidence="2" type="ORF">PPROV_000920400</name>
</gene>
<dbReference type="Proteomes" id="UP000660262">
    <property type="component" value="Unassembled WGS sequence"/>
</dbReference>
<name>A0A830HUS4_9CHLO</name>
<organism evidence="2 3">
    <name type="scientific">Pycnococcus provasolii</name>
    <dbReference type="NCBI Taxonomy" id="41880"/>
    <lineage>
        <taxon>Eukaryota</taxon>
        <taxon>Viridiplantae</taxon>
        <taxon>Chlorophyta</taxon>
        <taxon>Pseudoscourfieldiophyceae</taxon>
        <taxon>Pseudoscourfieldiales</taxon>
        <taxon>Pycnococcaceae</taxon>
        <taxon>Pycnococcus</taxon>
    </lineage>
</organism>
<evidence type="ECO:0008006" key="4">
    <source>
        <dbReference type="Google" id="ProtNLM"/>
    </source>
</evidence>
<keyword evidence="3" id="KW-1185">Reference proteome</keyword>
<keyword evidence="1" id="KW-0732">Signal</keyword>